<dbReference type="PANTHER" id="PTHR48111">
    <property type="entry name" value="REGULATOR OF RPOS"/>
    <property type="match status" value="1"/>
</dbReference>
<comment type="caution">
    <text evidence="12">The sequence shown here is derived from an EMBL/GenBank/DDBJ whole genome shotgun (WGS) entry which is preliminary data.</text>
</comment>
<feature type="modified residue" description="4-aspartylphosphate" evidence="8">
    <location>
        <position position="52"/>
    </location>
</feature>
<keyword evidence="2 8" id="KW-0597">Phosphoprotein</keyword>
<dbReference type="PROSITE" id="PS50110">
    <property type="entry name" value="RESPONSE_REGULATORY"/>
    <property type="match status" value="1"/>
</dbReference>
<dbReference type="InterPro" id="IPR039420">
    <property type="entry name" value="WalR-like"/>
</dbReference>
<dbReference type="SMART" id="SM00862">
    <property type="entry name" value="Trans_reg_C"/>
    <property type="match status" value="1"/>
</dbReference>
<dbReference type="Pfam" id="PF00072">
    <property type="entry name" value="Response_reg"/>
    <property type="match status" value="1"/>
</dbReference>
<dbReference type="EMBL" id="JAMZFW010000026">
    <property type="protein sequence ID" value="MCP1103425.1"/>
    <property type="molecule type" value="Genomic_DNA"/>
</dbReference>
<evidence type="ECO:0000259" key="10">
    <source>
        <dbReference type="PROSITE" id="PS50110"/>
    </source>
</evidence>
<evidence type="ECO:0000256" key="5">
    <source>
        <dbReference type="ARBA" id="ARBA00023125"/>
    </source>
</evidence>
<accession>A0ABT1EC74</accession>
<evidence type="ECO:0000259" key="11">
    <source>
        <dbReference type="PROSITE" id="PS51755"/>
    </source>
</evidence>
<sequence>MKKILIADDNRQITDILKQYAEDEGFTVYTAYNGRETYDLFTQHDFAMILLDVMMPEMDGFTVCRKIRETSMVPIIMVTARGEDYERIMGLEIGADDYIVKPFAPIEVMARIKAILRRIDRKFDAKLNEQARDFDNLSVNLDTFSATIADIPVPLTKKEIEILYILMEYPNKVFTRDNLLDHVWGYEYYGDTRTVDSHIKRLRAKLEEYDHPHWNITTVWGMGYKFEVKK</sequence>
<dbReference type="InterPro" id="IPR036388">
    <property type="entry name" value="WH-like_DNA-bd_sf"/>
</dbReference>
<dbReference type="InterPro" id="IPR016032">
    <property type="entry name" value="Sig_transdc_resp-reg_C-effctor"/>
</dbReference>
<evidence type="ECO:0000256" key="9">
    <source>
        <dbReference type="PROSITE-ProRule" id="PRU01091"/>
    </source>
</evidence>
<dbReference type="Gene3D" id="6.10.250.690">
    <property type="match status" value="1"/>
</dbReference>
<dbReference type="CDD" id="cd00383">
    <property type="entry name" value="trans_reg_C"/>
    <property type="match status" value="1"/>
</dbReference>
<evidence type="ECO:0000256" key="3">
    <source>
        <dbReference type="ARBA" id="ARBA00023012"/>
    </source>
</evidence>
<gene>
    <name evidence="12" type="ORF">NK125_13540</name>
</gene>
<comment type="function">
    <text evidence="7">May play the central regulatory role in sporulation. It may be an element of the effector pathway responsible for the activation of sporulation genes in response to nutritional stress. Spo0A may act in concert with spo0H (a sigma factor) to control the expression of some genes that are critical to the sporulation process.</text>
</comment>
<reference evidence="12 13" key="1">
    <citation type="journal article" date="2022" name="Genome Biol. Evol.">
        <title>Host diet, physiology and behaviors set the stage for Lachnospiraceae cladogenesis.</title>
        <authorList>
            <person name="Vera-Ponce De Leon A."/>
            <person name="Schneider M."/>
            <person name="Jahnes B.C."/>
            <person name="Sadowski V."/>
            <person name="Camuy-Velez L.A."/>
            <person name="Duan J."/>
            <person name="Sabree Z.L."/>
        </authorList>
    </citation>
    <scope>NUCLEOTIDE SEQUENCE [LARGE SCALE GENOMIC DNA]</scope>
    <source>
        <strain evidence="12 13">PAL113</strain>
    </source>
</reference>
<dbReference type="InterPro" id="IPR001789">
    <property type="entry name" value="Sig_transdc_resp-reg_receiver"/>
</dbReference>
<evidence type="ECO:0000256" key="1">
    <source>
        <dbReference type="ARBA" id="ARBA00018672"/>
    </source>
</evidence>
<evidence type="ECO:0000256" key="6">
    <source>
        <dbReference type="ARBA" id="ARBA00023163"/>
    </source>
</evidence>
<evidence type="ECO:0000256" key="2">
    <source>
        <dbReference type="ARBA" id="ARBA00022553"/>
    </source>
</evidence>
<feature type="domain" description="OmpR/PhoB-type" evidence="11">
    <location>
        <begin position="129"/>
        <end position="228"/>
    </location>
</feature>
<dbReference type="InterPro" id="IPR011006">
    <property type="entry name" value="CheY-like_superfamily"/>
</dbReference>
<dbReference type="SMART" id="SM00448">
    <property type="entry name" value="REC"/>
    <property type="match status" value="1"/>
</dbReference>
<keyword evidence="4" id="KW-0805">Transcription regulation</keyword>
<protein>
    <recommendedName>
        <fullName evidence="1">Stage 0 sporulation protein A homolog</fullName>
    </recommendedName>
</protein>
<dbReference type="Pfam" id="PF00486">
    <property type="entry name" value="Trans_reg_C"/>
    <property type="match status" value="1"/>
</dbReference>
<organism evidence="12 13">
    <name type="scientific">Aequitasia blattaphilus</name>
    <dbReference type="NCBI Taxonomy" id="2949332"/>
    <lineage>
        <taxon>Bacteria</taxon>
        <taxon>Bacillati</taxon>
        <taxon>Bacillota</taxon>
        <taxon>Clostridia</taxon>
        <taxon>Lachnospirales</taxon>
        <taxon>Lachnospiraceae</taxon>
        <taxon>Aequitasia</taxon>
    </lineage>
</organism>
<keyword evidence="5 9" id="KW-0238">DNA-binding</keyword>
<dbReference type="Gene3D" id="3.40.50.2300">
    <property type="match status" value="1"/>
</dbReference>
<dbReference type="Gene3D" id="1.10.10.10">
    <property type="entry name" value="Winged helix-like DNA-binding domain superfamily/Winged helix DNA-binding domain"/>
    <property type="match status" value="1"/>
</dbReference>
<keyword evidence="3" id="KW-0902">Two-component regulatory system</keyword>
<dbReference type="SUPFAM" id="SSF52172">
    <property type="entry name" value="CheY-like"/>
    <property type="match status" value="1"/>
</dbReference>
<dbReference type="Proteomes" id="UP001523566">
    <property type="component" value="Unassembled WGS sequence"/>
</dbReference>
<proteinExistence type="predicted"/>
<evidence type="ECO:0000256" key="8">
    <source>
        <dbReference type="PROSITE-ProRule" id="PRU00169"/>
    </source>
</evidence>
<feature type="DNA-binding region" description="OmpR/PhoB-type" evidence="9">
    <location>
        <begin position="129"/>
        <end position="228"/>
    </location>
</feature>
<dbReference type="RefSeq" id="WP_262067198.1">
    <property type="nucleotide sequence ID" value="NZ_JAMXOD010000026.1"/>
</dbReference>
<evidence type="ECO:0000256" key="4">
    <source>
        <dbReference type="ARBA" id="ARBA00023015"/>
    </source>
</evidence>
<dbReference type="PANTHER" id="PTHR48111:SF21">
    <property type="entry name" value="DNA-BINDING DUAL MASTER TRANSCRIPTIONAL REGULATOR RPAA"/>
    <property type="match status" value="1"/>
</dbReference>
<evidence type="ECO:0000313" key="13">
    <source>
        <dbReference type="Proteomes" id="UP001523566"/>
    </source>
</evidence>
<dbReference type="InterPro" id="IPR001867">
    <property type="entry name" value="OmpR/PhoB-type_DNA-bd"/>
</dbReference>
<evidence type="ECO:0000256" key="7">
    <source>
        <dbReference type="ARBA" id="ARBA00024867"/>
    </source>
</evidence>
<dbReference type="PROSITE" id="PS51755">
    <property type="entry name" value="OMPR_PHOB"/>
    <property type="match status" value="1"/>
</dbReference>
<feature type="domain" description="Response regulatory" evidence="10">
    <location>
        <begin position="3"/>
        <end position="116"/>
    </location>
</feature>
<keyword evidence="13" id="KW-1185">Reference proteome</keyword>
<dbReference type="SUPFAM" id="SSF46894">
    <property type="entry name" value="C-terminal effector domain of the bipartite response regulators"/>
    <property type="match status" value="1"/>
</dbReference>
<keyword evidence="6" id="KW-0804">Transcription</keyword>
<evidence type="ECO:0000313" key="12">
    <source>
        <dbReference type="EMBL" id="MCP1103425.1"/>
    </source>
</evidence>
<name>A0ABT1EC74_9FIRM</name>